<keyword evidence="1" id="KW-0732">Signal</keyword>
<gene>
    <name evidence="2" type="ORF">SAMN02927925_02765</name>
</gene>
<sequence length="161" mass="18898">MKSLLFIFLVFTSLNIFSQNGDKPFEYTTPKRNIVVVVKIDTTKYKPEYYGNLLSKLYYKKIDASIFINEKNINLNDTISEFQSARKKGELIDLGKVDGERSLIYKKYKTENGKKYILFSYLKIIAPDRSINFTAYMPEENFGLYEGELMNYAKSMHFKKQ</sequence>
<dbReference type="STRING" id="329186.SAMN02927925_02765"/>
<proteinExistence type="predicted"/>
<dbReference type="EMBL" id="FMTY01000012">
    <property type="protein sequence ID" value="SCX19034.1"/>
    <property type="molecule type" value="Genomic_DNA"/>
</dbReference>
<reference evidence="2 3" key="1">
    <citation type="submission" date="2016-10" db="EMBL/GenBank/DDBJ databases">
        <authorList>
            <person name="de Groot N.N."/>
        </authorList>
    </citation>
    <scope>NUCLEOTIDE SEQUENCE [LARGE SCALE GENOMIC DNA]</scope>
    <source>
        <strain evidence="2 3">CGMCC 1.3801</strain>
    </source>
</reference>
<organism evidence="2 3">
    <name type="scientific">Flavobacterium saliperosum</name>
    <dbReference type="NCBI Taxonomy" id="329186"/>
    <lineage>
        <taxon>Bacteria</taxon>
        <taxon>Pseudomonadati</taxon>
        <taxon>Bacteroidota</taxon>
        <taxon>Flavobacteriia</taxon>
        <taxon>Flavobacteriales</taxon>
        <taxon>Flavobacteriaceae</taxon>
        <taxon>Flavobacterium</taxon>
    </lineage>
</organism>
<evidence type="ECO:0000313" key="2">
    <source>
        <dbReference type="EMBL" id="SCX19034.1"/>
    </source>
</evidence>
<feature type="chain" id="PRO_5010363704" description="DUF4252 domain-containing protein" evidence="1">
    <location>
        <begin position="19"/>
        <end position="161"/>
    </location>
</feature>
<accession>A0A1G4W9N0</accession>
<protein>
    <recommendedName>
        <fullName evidence="4">DUF4252 domain-containing protein</fullName>
    </recommendedName>
</protein>
<dbReference type="Proteomes" id="UP000182124">
    <property type="component" value="Unassembled WGS sequence"/>
</dbReference>
<evidence type="ECO:0000313" key="3">
    <source>
        <dbReference type="Proteomes" id="UP000182124"/>
    </source>
</evidence>
<dbReference type="AlphaFoldDB" id="A0A1G4W9N0"/>
<evidence type="ECO:0008006" key="4">
    <source>
        <dbReference type="Google" id="ProtNLM"/>
    </source>
</evidence>
<feature type="signal peptide" evidence="1">
    <location>
        <begin position="1"/>
        <end position="18"/>
    </location>
</feature>
<evidence type="ECO:0000256" key="1">
    <source>
        <dbReference type="SAM" id="SignalP"/>
    </source>
</evidence>
<dbReference type="RefSeq" id="WP_023576873.1">
    <property type="nucleotide sequence ID" value="NZ_FMTY01000012.1"/>
</dbReference>
<name>A0A1G4W9N0_9FLAO</name>